<evidence type="ECO:0000313" key="2">
    <source>
        <dbReference type="Proteomes" id="UP000676336"/>
    </source>
</evidence>
<dbReference type="EMBL" id="CAJOBI010126110">
    <property type="protein sequence ID" value="CAF4701794.1"/>
    <property type="molecule type" value="Genomic_DNA"/>
</dbReference>
<accession>A0A8S3AC71</accession>
<evidence type="ECO:0000313" key="1">
    <source>
        <dbReference type="EMBL" id="CAF4701794.1"/>
    </source>
</evidence>
<dbReference type="Proteomes" id="UP000676336">
    <property type="component" value="Unassembled WGS sequence"/>
</dbReference>
<organism evidence="1 2">
    <name type="scientific">Rotaria magnacalcarata</name>
    <dbReference type="NCBI Taxonomy" id="392030"/>
    <lineage>
        <taxon>Eukaryota</taxon>
        <taxon>Metazoa</taxon>
        <taxon>Spiralia</taxon>
        <taxon>Gnathifera</taxon>
        <taxon>Rotifera</taxon>
        <taxon>Eurotatoria</taxon>
        <taxon>Bdelloidea</taxon>
        <taxon>Philodinida</taxon>
        <taxon>Philodinidae</taxon>
        <taxon>Rotaria</taxon>
    </lineage>
</organism>
<sequence length="54" mass="6383">MQELIRAINGTLQTRIPNISMDDTDDRPSHVWDYIEHFSTLKTNYFDAYAYDTV</sequence>
<reference evidence="1" key="1">
    <citation type="submission" date="2021-02" db="EMBL/GenBank/DDBJ databases">
        <authorList>
            <person name="Nowell W R."/>
        </authorList>
    </citation>
    <scope>NUCLEOTIDE SEQUENCE</scope>
</reference>
<dbReference type="AlphaFoldDB" id="A0A8S3AC71"/>
<gene>
    <name evidence="1" type="ORF">SMN809_LOCUS43081</name>
</gene>
<name>A0A8S3AC71_9BILA</name>
<feature type="non-terminal residue" evidence="1">
    <location>
        <position position="1"/>
    </location>
</feature>
<protein>
    <submittedName>
        <fullName evidence="1">Uncharacterized protein</fullName>
    </submittedName>
</protein>
<proteinExistence type="predicted"/>
<comment type="caution">
    <text evidence="1">The sequence shown here is derived from an EMBL/GenBank/DDBJ whole genome shotgun (WGS) entry which is preliminary data.</text>
</comment>